<reference evidence="2" key="1">
    <citation type="journal article" date="2016" name="Nat. Commun.">
        <title>The Gonium pectorale genome demonstrates co-option of cell cycle regulation during the evolution of multicellularity.</title>
        <authorList>
            <person name="Hanschen E.R."/>
            <person name="Marriage T.N."/>
            <person name="Ferris P.J."/>
            <person name="Hamaji T."/>
            <person name="Toyoda A."/>
            <person name="Fujiyama A."/>
            <person name="Neme R."/>
            <person name="Noguchi H."/>
            <person name="Minakuchi Y."/>
            <person name="Suzuki M."/>
            <person name="Kawai-Toyooka H."/>
            <person name="Smith D.R."/>
            <person name="Sparks H."/>
            <person name="Anderson J."/>
            <person name="Bakaric R."/>
            <person name="Luria V."/>
            <person name="Karger A."/>
            <person name="Kirschner M.W."/>
            <person name="Durand P.M."/>
            <person name="Michod R.E."/>
            <person name="Nozaki H."/>
            <person name="Olson B.J."/>
        </authorList>
    </citation>
    <scope>NUCLEOTIDE SEQUENCE [LARGE SCALE GENOMIC DNA]</scope>
    <source>
        <strain evidence="2">NIES-2863</strain>
    </source>
</reference>
<dbReference type="STRING" id="33097.A0A150H106"/>
<comment type="caution">
    <text evidence="1">The sequence shown here is derived from an EMBL/GenBank/DDBJ whole genome shotgun (WGS) entry which is preliminary data.</text>
</comment>
<evidence type="ECO:0000313" key="2">
    <source>
        <dbReference type="Proteomes" id="UP000075714"/>
    </source>
</evidence>
<keyword evidence="2" id="KW-1185">Reference proteome</keyword>
<protein>
    <recommendedName>
        <fullName evidence="3">DUF4145 domain-containing protein</fullName>
    </recommendedName>
</protein>
<dbReference type="EMBL" id="LSYV01000003">
    <property type="protein sequence ID" value="KXZ55662.1"/>
    <property type="molecule type" value="Genomic_DNA"/>
</dbReference>
<dbReference type="OrthoDB" id="7729168at2759"/>
<name>A0A150H106_GONPE</name>
<sequence>MFVHRQDALFQLDPTDPSAPRPDRDLVDLINRLRDAHPNSLLAPALHVLRTLGNTAVHLDRESARLTDAEIGDAAAVVCRFVVLVVDAYMQMCANLHKHEGKEDALAQPLEEAPVASIPAPNVLLRPREEPPAPVAAEQLAAPLVPPTCIWPGRGGHD</sequence>
<proteinExistence type="predicted"/>
<accession>A0A150H106</accession>
<evidence type="ECO:0000313" key="1">
    <source>
        <dbReference type="EMBL" id="KXZ55662.1"/>
    </source>
</evidence>
<dbReference type="AlphaFoldDB" id="A0A150H106"/>
<organism evidence="1 2">
    <name type="scientific">Gonium pectorale</name>
    <name type="common">Green alga</name>
    <dbReference type="NCBI Taxonomy" id="33097"/>
    <lineage>
        <taxon>Eukaryota</taxon>
        <taxon>Viridiplantae</taxon>
        <taxon>Chlorophyta</taxon>
        <taxon>core chlorophytes</taxon>
        <taxon>Chlorophyceae</taxon>
        <taxon>CS clade</taxon>
        <taxon>Chlamydomonadales</taxon>
        <taxon>Volvocaceae</taxon>
        <taxon>Gonium</taxon>
    </lineage>
</organism>
<evidence type="ECO:0008006" key="3">
    <source>
        <dbReference type="Google" id="ProtNLM"/>
    </source>
</evidence>
<gene>
    <name evidence="1" type="ORF">GPECTOR_2g1212</name>
</gene>
<dbReference type="Proteomes" id="UP000075714">
    <property type="component" value="Unassembled WGS sequence"/>
</dbReference>